<organism evidence="2 3">
    <name type="scientific">Protea cynaroides</name>
    <dbReference type="NCBI Taxonomy" id="273540"/>
    <lineage>
        <taxon>Eukaryota</taxon>
        <taxon>Viridiplantae</taxon>
        <taxon>Streptophyta</taxon>
        <taxon>Embryophyta</taxon>
        <taxon>Tracheophyta</taxon>
        <taxon>Spermatophyta</taxon>
        <taxon>Magnoliopsida</taxon>
        <taxon>Proteales</taxon>
        <taxon>Proteaceae</taxon>
        <taxon>Protea</taxon>
    </lineage>
</organism>
<sequence length="230" mass="25262">MLSISGEFMSVVEAASSSAFTRPCRGQLLFVARSLIYPPRAVCICYAEVNGSTLVYCSKFNLPSLGRLPQLCRASVFETLSIDYISWQTQASFHPSFFTFCENLLWFLFECSVNFWFIFGCSGNLLYLEVFVTARQSCLNLDQRVDTFVGRASLISKSFYSVFFCIIMSLSEAQLGDSIEVHFNEGSPDVAGMFAFSLSRGEEGIGTSSGGEEGSPEDGAHSLLGSEEGD</sequence>
<name>A0A9Q0HEZ1_9MAGN</name>
<dbReference type="Proteomes" id="UP001141806">
    <property type="component" value="Unassembled WGS sequence"/>
</dbReference>
<dbReference type="AlphaFoldDB" id="A0A9Q0HEZ1"/>
<proteinExistence type="predicted"/>
<gene>
    <name evidence="2" type="ORF">NE237_023970</name>
</gene>
<accession>A0A9Q0HEZ1</accession>
<comment type="caution">
    <text evidence="2">The sequence shown here is derived from an EMBL/GenBank/DDBJ whole genome shotgun (WGS) entry which is preliminary data.</text>
</comment>
<keyword evidence="3" id="KW-1185">Reference proteome</keyword>
<protein>
    <submittedName>
        <fullName evidence="2">Uncharacterized protein</fullName>
    </submittedName>
</protein>
<feature type="region of interest" description="Disordered" evidence="1">
    <location>
        <begin position="201"/>
        <end position="230"/>
    </location>
</feature>
<evidence type="ECO:0000313" key="3">
    <source>
        <dbReference type="Proteomes" id="UP001141806"/>
    </source>
</evidence>
<reference evidence="2" key="1">
    <citation type="journal article" date="2023" name="Plant J.">
        <title>The genome of the king protea, Protea cynaroides.</title>
        <authorList>
            <person name="Chang J."/>
            <person name="Duong T.A."/>
            <person name="Schoeman C."/>
            <person name="Ma X."/>
            <person name="Roodt D."/>
            <person name="Barker N."/>
            <person name="Li Z."/>
            <person name="Van de Peer Y."/>
            <person name="Mizrachi E."/>
        </authorList>
    </citation>
    <scope>NUCLEOTIDE SEQUENCE</scope>
    <source>
        <tissue evidence="2">Young leaves</tissue>
    </source>
</reference>
<dbReference type="EMBL" id="JAMYWD010000008">
    <property type="protein sequence ID" value="KAJ4964031.1"/>
    <property type="molecule type" value="Genomic_DNA"/>
</dbReference>
<evidence type="ECO:0000313" key="2">
    <source>
        <dbReference type="EMBL" id="KAJ4964031.1"/>
    </source>
</evidence>
<evidence type="ECO:0000256" key="1">
    <source>
        <dbReference type="SAM" id="MobiDB-lite"/>
    </source>
</evidence>